<evidence type="ECO:0000313" key="3">
    <source>
        <dbReference type="Proteomes" id="UP000515489"/>
    </source>
</evidence>
<protein>
    <submittedName>
        <fullName evidence="2">Glycosyltransferase</fullName>
    </submittedName>
</protein>
<accession>A0A7G7W527</accession>
<dbReference type="PANTHER" id="PTHR43685">
    <property type="entry name" value="GLYCOSYLTRANSFERASE"/>
    <property type="match status" value="1"/>
</dbReference>
<dbReference type="InterPro" id="IPR029044">
    <property type="entry name" value="Nucleotide-diphossugar_trans"/>
</dbReference>
<dbReference type="PANTHER" id="PTHR43685:SF2">
    <property type="entry name" value="GLYCOSYLTRANSFERASE 2-LIKE DOMAIN-CONTAINING PROTEIN"/>
    <property type="match status" value="1"/>
</dbReference>
<organism evidence="2 3">
    <name type="scientific">Hymenobacter sediminicola</name>
    <dbReference type="NCBI Taxonomy" id="2761579"/>
    <lineage>
        <taxon>Bacteria</taxon>
        <taxon>Pseudomonadati</taxon>
        <taxon>Bacteroidota</taxon>
        <taxon>Cytophagia</taxon>
        <taxon>Cytophagales</taxon>
        <taxon>Hymenobacteraceae</taxon>
        <taxon>Hymenobacter</taxon>
    </lineage>
</organism>
<dbReference type="InterPro" id="IPR001173">
    <property type="entry name" value="Glyco_trans_2-like"/>
</dbReference>
<evidence type="ECO:0000259" key="1">
    <source>
        <dbReference type="Pfam" id="PF00535"/>
    </source>
</evidence>
<evidence type="ECO:0000313" key="2">
    <source>
        <dbReference type="EMBL" id="QNH61470.1"/>
    </source>
</evidence>
<dbReference type="EMBL" id="CP060202">
    <property type="protein sequence ID" value="QNH61470.1"/>
    <property type="molecule type" value="Genomic_DNA"/>
</dbReference>
<name>A0A7G7W527_9BACT</name>
<dbReference type="Gene3D" id="3.90.550.10">
    <property type="entry name" value="Spore Coat Polysaccharide Biosynthesis Protein SpsA, Chain A"/>
    <property type="match status" value="1"/>
</dbReference>
<dbReference type="AlphaFoldDB" id="A0A7G7W527"/>
<dbReference type="Pfam" id="PF00535">
    <property type="entry name" value="Glycos_transf_2"/>
    <property type="match status" value="1"/>
</dbReference>
<reference evidence="2 3" key="1">
    <citation type="submission" date="2020-08" db="EMBL/GenBank/DDBJ databases">
        <title>Hymenobacter sp. S2-20-2 genome sequencing.</title>
        <authorList>
            <person name="Jin L."/>
        </authorList>
    </citation>
    <scope>NUCLEOTIDE SEQUENCE [LARGE SCALE GENOMIC DNA]</scope>
    <source>
        <strain evidence="2 3">S2-20-2</strain>
    </source>
</reference>
<keyword evidence="2" id="KW-0808">Transferase</keyword>
<sequence length="325" mass="37317">MADYRISYILTTYNKLPYLKHVLERLIAARQPDEEIVVADGGSKDGTPEYLRGLYEAGQIQQFISERDKGEAHGFNKCMLMARGELIKVITDDDAFHYPAIREAATFMLEHPEIDVVVGYNAALQSEDMTYVRVKEDPAKDFQRWLEHKEPFWMIALPLLLRRSALPLTGMFYTGVVLVDLDFIYRITSLNINIAWCTAVLSMHISNPNGNFNRMSEEKRMAEYNRIHNFYVAKKPQRSLGDTVRATIEAAKRPIRPAKRALFERMGWKQYQNPESFSTGYVPVAGEDPISAAFQVCDKFLASHNASRPVKFIYRQSDISKVFEL</sequence>
<keyword evidence="3" id="KW-1185">Reference proteome</keyword>
<gene>
    <name evidence="2" type="ORF">H4317_15085</name>
</gene>
<dbReference type="RefSeq" id="WP_185887400.1">
    <property type="nucleotide sequence ID" value="NZ_CP060202.1"/>
</dbReference>
<dbReference type="InterPro" id="IPR050834">
    <property type="entry name" value="Glycosyltransf_2"/>
</dbReference>
<feature type="domain" description="Glycosyltransferase 2-like" evidence="1">
    <location>
        <begin position="7"/>
        <end position="123"/>
    </location>
</feature>
<dbReference type="GO" id="GO:0016740">
    <property type="term" value="F:transferase activity"/>
    <property type="evidence" value="ECO:0007669"/>
    <property type="project" value="UniProtKB-KW"/>
</dbReference>
<dbReference type="Proteomes" id="UP000515489">
    <property type="component" value="Chromosome"/>
</dbReference>
<dbReference type="SUPFAM" id="SSF53448">
    <property type="entry name" value="Nucleotide-diphospho-sugar transferases"/>
    <property type="match status" value="1"/>
</dbReference>
<dbReference type="KEGG" id="hsk:H4317_15085"/>
<proteinExistence type="predicted"/>